<sequence length="341" mass="36897">MTEPTSPGWDAIDAALDRRYPGVRPLHHASGLPYAAGGRDPLDGISLYPRDDHWHLVGYGMSDLHEKRSPDEEESGWGFEFTIRVARAAGDDEPPTWALSFMQNLARNVYARQAPFVPGSHLQVNGPISTARPDTAIRAVAFAEDPELGTIDTPHGTVQFLQIVGLTPQEYAVIDRWDARRLLDALRPSLPLLVTDLDRTDLTADPGVAAVIEEGVRRDGSSRALIPAKKANWRIEDGVTTVTLDVAAAEHAGRLLPLRLPYGRDLTVNPFDKGVKFGPGEEFAAAPGRFDVLGIRLPADAATEVATALRSGAGTYRPAGTPGLQLRVAPATRRFTFPPPA</sequence>
<dbReference type="InterPro" id="IPR037181">
    <property type="entry name" value="SUFU_N"/>
</dbReference>
<name>A0A810N3F4_9ACTN</name>
<dbReference type="PANTHER" id="PTHR10928:SF2">
    <property type="entry name" value="SUPPRESSOR OF FUSED HOMOLOG"/>
    <property type="match status" value="1"/>
</dbReference>
<dbReference type="SUPFAM" id="SSF103359">
    <property type="entry name" value="Suppressor of Fused, N-terminal domain"/>
    <property type="match status" value="1"/>
</dbReference>
<organism evidence="2 3">
    <name type="scientific">Polymorphospora rubra</name>
    <dbReference type="NCBI Taxonomy" id="338584"/>
    <lineage>
        <taxon>Bacteria</taxon>
        <taxon>Bacillati</taxon>
        <taxon>Actinomycetota</taxon>
        <taxon>Actinomycetes</taxon>
        <taxon>Micromonosporales</taxon>
        <taxon>Micromonosporaceae</taxon>
        <taxon>Polymorphospora</taxon>
    </lineage>
</organism>
<dbReference type="InterPro" id="IPR020941">
    <property type="entry name" value="SUFU-like_domain"/>
</dbReference>
<gene>
    <name evidence="2" type="ORF">Prubr_52320</name>
</gene>
<evidence type="ECO:0000313" key="2">
    <source>
        <dbReference type="EMBL" id="BCJ68211.1"/>
    </source>
</evidence>
<dbReference type="KEGG" id="pry:Prubr_52320"/>
<dbReference type="Proteomes" id="UP000680866">
    <property type="component" value="Chromosome"/>
</dbReference>
<dbReference type="InterPro" id="IPR007768">
    <property type="entry name" value="Suppressor_of_fused"/>
</dbReference>
<dbReference type="RefSeq" id="WP_212817489.1">
    <property type="nucleotide sequence ID" value="NZ_AP023359.1"/>
</dbReference>
<evidence type="ECO:0000313" key="3">
    <source>
        <dbReference type="Proteomes" id="UP000680866"/>
    </source>
</evidence>
<feature type="domain" description="Suppressor of fused-like" evidence="1">
    <location>
        <begin position="38"/>
        <end position="199"/>
    </location>
</feature>
<protein>
    <recommendedName>
        <fullName evidence="1">Suppressor of fused-like domain-containing protein</fullName>
    </recommendedName>
</protein>
<keyword evidence="3" id="KW-1185">Reference proteome</keyword>
<evidence type="ECO:0000259" key="1">
    <source>
        <dbReference type="Pfam" id="PF05076"/>
    </source>
</evidence>
<accession>A0A810N3F4</accession>
<proteinExistence type="predicted"/>
<dbReference type="GO" id="GO:0005737">
    <property type="term" value="C:cytoplasm"/>
    <property type="evidence" value="ECO:0007669"/>
    <property type="project" value="TreeGrafter"/>
</dbReference>
<dbReference type="PANTHER" id="PTHR10928">
    <property type="entry name" value="SUPPRESSOR OF FUSED"/>
    <property type="match status" value="1"/>
</dbReference>
<dbReference type="Pfam" id="PF05076">
    <property type="entry name" value="SUFU"/>
    <property type="match status" value="1"/>
</dbReference>
<dbReference type="AlphaFoldDB" id="A0A810N3F4"/>
<reference evidence="2" key="1">
    <citation type="submission" date="2020-08" db="EMBL/GenBank/DDBJ databases">
        <title>Whole genome shotgun sequence of Polymorphospora rubra NBRC 101157.</title>
        <authorList>
            <person name="Komaki H."/>
            <person name="Tamura T."/>
        </authorList>
    </citation>
    <scope>NUCLEOTIDE SEQUENCE</scope>
    <source>
        <strain evidence="2">NBRC 101157</strain>
    </source>
</reference>
<dbReference type="EMBL" id="AP023359">
    <property type="protein sequence ID" value="BCJ68211.1"/>
    <property type="molecule type" value="Genomic_DNA"/>
</dbReference>